<dbReference type="AlphaFoldDB" id="A0AAJ0D9E1"/>
<keyword evidence="3" id="KW-0732">Signal</keyword>
<dbReference type="InterPro" id="IPR044112">
    <property type="entry name" value="YihQ_TIM-like"/>
</dbReference>
<dbReference type="Gene3D" id="2.60.40.1760">
    <property type="entry name" value="glycosyl hydrolase (family 31)"/>
    <property type="match status" value="1"/>
</dbReference>
<keyword evidence="7" id="KW-1185">Reference proteome</keyword>
<dbReference type="Proteomes" id="UP001271007">
    <property type="component" value="Unassembled WGS sequence"/>
</dbReference>
<dbReference type="SUPFAM" id="SSF51445">
    <property type="entry name" value="(Trans)glycosidases"/>
    <property type="match status" value="1"/>
</dbReference>
<dbReference type="CDD" id="cd14752">
    <property type="entry name" value="GH31_N"/>
    <property type="match status" value="1"/>
</dbReference>
<keyword evidence="2" id="KW-0378">Hydrolase</keyword>
<feature type="chain" id="PRO_5042595166" description="Alpha-glucosidase" evidence="3">
    <location>
        <begin position="24"/>
        <end position="766"/>
    </location>
</feature>
<dbReference type="Pfam" id="PF21365">
    <property type="entry name" value="Glyco_hydro_31_3rd"/>
    <property type="match status" value="1"/>
</dbReference>
<dbReference type="SUPFAM" id="SSF51011">
    <property type="entry name" value="Glycosyl hydrolase domain"/>
    <property type="match status" value="1"/>
</dbReference>
<dbReference type="Pfam" id="PF01055">
    <property type="entry name" value="Glyco_hydro_31_2nd"/>
    <property type="match status" value="1"/>
</dbReference>
<evidence type="ECO:0000256" key="1">
    <source>
        <dbReference type="ARBA" id="ARBA00007806"/>
    </source>
</evidence>
<evidence type="ECO:0000259" key="5">
    <source>
        <dbReference type="Pfam" id="PF21365"/>
    </source>
</evidence>
<evidence type="ECO:0000256" key="2">
    <source>
        <dbReference type="RuleBase" id="RU361185"/>
    </source>
</evidence>
<comment type="similarity">
    <text evidence="1 2">Belongs to the glycosyl hydrolase 31 family.</text>
</comment>
<dbReference type="InterPro" id="IPR000322">
    <property type="entry name" value="Glyco_hydro_31_TIM"/>
</dbReference>
<dbReference type="InterPro" id="IPR052990">
    <property type="entry name" value="Sulfoquinovosidase_GH31"/>
</dbReference>
<evidence type="ECO:0000313" key="6">
    <source>
        <dbReference type="EMBL" id="KAK3049650.1"/>
    </source>
</evidence>
<evidence type="ECO:0000259" key="4">
    <source>
        <dbReference type="Pfam" id="PF01055"/>
    </source>
</evidence>
<dbReference type="GO" id="GO:0004553">
    <property type="term" value="F:hydrolase activity, hydrolyzing O-glycosyl compounds"/>
    <property type="evidence" value="ECO:0007669"/>
    <property type="project" value="InterPro"/>
</dbReference>
<dbReference type="InterPro" id="IPR013780">
    <property type="entry name" value="Glyco_hydro_b"/>
</dbReference>
<feature type="domain" description="Glycosyl hydrolase family 31 C-terminal" evidence="5">
    <location>
        <begin position="656"/>
        <end position="742"/>
    </location>
</feature>
<dbReference type="InterPro" id="IPR017853">
    <property type="entry name" value="GH"/>
</dbReference>
<gene>
    <name evidence="6" type="ORF">LTR09_009072</name>
</gene>
<comment type="caution">
    <text evidence="6">The sequence shown here is derived from an EMBL/GenBank/DDBJ whole genome shotgun (WGS) entry which is preliminary data.</text>
</comment>
<accession>A0AAJ0D9E1</accession>
<dbReference type="GO" id="GO:0005975">
    <property type="term" value="P:carbohydrate metabolic process"/>
    <property type="evidence" value="ECO:0007669"/>
    <property type="project" value="InterPro"/>
</dbReference>
<dbReference type="InterPro" id="IPR048395">
    <property type="entry name" value="Glyco_hydro_31_C"/>
</dbReference>
<feature type="signal peptide" evidence="3">
    <location>
        <begin position="1"/>
        <end position="23"/>
    </location>
</feature>
<dbReference type="CDD" id="cd06594">
    <property type="entry name" value="GH31_glucosidase_YihQ"/>
    <property type="match status" value="1"/>
</dbReference>
<organism evidence="6 7">
    <name type="scientific">Extremus antarcticus</name>
    <dbReference type="NCBI Taxonomy" id="702011"/>
    <lineage>
        <taxon>Eukaryota</taxon>
        <taxon>Fungi</taxon>
        <taxon>Dikarya</taxon>
        <taxon>Ascomycota</taxon>
        <taxon>Pezizomycotina</taxon>
        <taxon>Dothideomycetes</taxon>
        <taxon>Dothideomycetidae</taxon>
        <taxon>Mycosphaerellales</taxon>
        <taxon>Extremaceae</taxon>
        <taxon>Extremus</taxon>
    </lineage>
</organism>
<protein>
    <recommendedName>
        <fullName evidence="8">Alpha-glucosidase</fullName>
    </recommendedName>
</protein>
<dbReference type="Gene3D" id="2.60.40.1180">
    <property type="entry name" value="Golgi alpha-mannosidase II"/>
    <property type="match status" value="1"/>
</dbReference>
<reference evidence="6" key="1">
    <citation type="submission" date="2023-04" db="EMBL/GenBank/DDBJ databases">
        <title>Black Yeasts Isolated from many extreme environments.</title>
        <authorList>
            <person name="Coleine C."/>
            <person name="Stajich J.E."/>
            <person name="Selbmann L."/>
        </authorList>
    </citation>
    <scope>NUCLEOTIDE SEQUENCE</scope>
    <source>
        <strain evidence="6">CCFEE 5312</strain>
    </source>
</reference>
<dbReference type="PANTHER" id="PTHR46959">
    <property type="entry name" value="SULFOQUINOVOSIDASE"/>
    <property type="match status" value="1"/>
</dbReference>
<evidence type="ECO:0008006" key="8">
    <source>
        <dbReference type="Google" id="ProtNLM"/>
    </source>
</evidence>
<dbReference type="EMBL" id="JAWDJX010000038">
    <property type="protein sequence ID" value="KAK3049650.1"/>
    <property type="molecule type" value="Genomic_DNA"/>
</dbReference>
<keyword evidence="2" id="KW-0326">Glycosidase</keyword>
<proteinExistence type="inferred from homology"/>
<feature type="domain" description="Glycoside hydrolase family 31 TIM barrel" evidence="4">
    <location>
        <begin position="312"/>
        <end position="624"/>
    </location>
</feature>
<name>A0AAJ0D9E1_9PEZI</name>
<evidence type="ECO:0000256" key="3">
    <source>
        <dbReference type="SAM" id="SignalP"/>
    </source>
</evidence>
<dbReference type="PANTHER" id="PTHR46959:SF2">
    <property type="entry name" value="SULFOQUINOVOSIDASE"/>
    <property type="match status" value="1"/>
</dbReference>
<dbReference type="Gene3D" id="3.20.20.80">
    <property type="entry name" value="Glycosidases"/>
    <property type="match status" value="1"/>
</dbReference>
<evidence type="ECO:0000313" key="7">
    <source>
        <dbReference type="Proteomes" id="UP001271007"/>
    </source>
</evidence>
<sequence length="766" mass="84303">MPLLKAALTLLASVFLHIVAVCSQDVLTSGNAGPWPLGNVYGLKQSAGGFHISERDRIIWSASLPFIGASAGHDQLVGSGGALNITQIDNAVCQGQNVSSISTVELEQAVDQTAVQLTGSLLECGDASLTYTVVFWVPVDLNDRVAFEIIVSSGDSETPPEKVYLTFDSNPQEDFYGLGAQTLASLKNQSVPVFSREQGVGRGDQPVTEYENSNGTFGGGNSFTTYTAIPSYISTDSNGFYLSVESTALSFFDFTNPHKVTVRYGDLNVSGAFFQASDMFEAIERLTAYTGRMPALPKWVDEGAILGIQGGQAKVEGIVQQSLSIGCPVAAVWLQDWSGTHSQTGPWTNISRLWWNWENDEDLYPEWSTFVQGLRSEDGVRTLSYVNTFLANVSTKPDGYRRNLYAEADRLHYFVQNSTTNSTAIISSGPGLDAGIIDLTNPQLREWFDEIMKTQVWNFANISGYMSDFGEYTPVTPETVLANVTTDALVFHSYYPYLWAQYQRELVESLGLQEEALIFHRSAAMGSNRYMNLFWVGDQNVDWGINDGIKSVVSIMAHMGISGYSQQHSDIGGYTDVLTYSGFNLTRSPELLGRWGELAAVSSAVFRSHEGNIPGVNAQFYSNSSTYHYYGYNARMFVSLAPYRQRILATESATKGWPLLRPAVLYHSTDTEARKISYESFYLGPSLYVAPVLDPQTFEVDVYLPDKACEYTHVWTGVSYNGGQRVKVAAPYGKPAVFLVGGKWLPELQSFLLFVEQENGASLSID</sequence>